<reference evidence="15 16" key="1">
    <citation type="submission" date="2019-06" db="EMBL/GenBank/DDBJ databases">
        <title>Sequencing the genomes of 1000 actinobacteria strains.</title>
        <authorList>
            <person name="Klenk H.-P."/>
        </authorList>
    </citation>
    <scope>NUCLEOTIDE SEQUENCE [LARGE SCALE GENOMIC DNA]</scope>
    <source>
        <strain evidence="15 16">DSM 18031</strain>
    </source>
</reference>
<dbReference type="PRINTS" id="PR00983">
    <property type="entry name" value="TRNASYNTHCYS"/>
</dbReference>
<evidence type="ECO:0000256" key="1">
    <source>
        <dbReference type="ARBA" id="ARBA00001947"/>
    </source>
</evidence>
<dbReference type="EC" id="6.3.1.13" evidence="5"/>
<dbReference type="NCBIfam" id="TIGR03447">
    <property type="entry name" value="mycothiol_MshC"/>
    <property type="match status" value="1"/>
</dbReference>
<dbReference type="Gene3D" id="1.20.120.640">
    <property type="entry name" value="Anticodon-binding domain of a subclass of class I aminoacyl-tRNA synthetases"/>
    <property type="match status" value="1"/>
</dbReference>
<evidence type="ECO:0000256" key="8">
    <source>
        <dbReference type="ARBA" id="ARBA00022723"/>
    </source>
</evidence>
<evidence type="ECO:0000256" key="7">
    <source>
        <dbReference type="ARBA" id="ARBA00022598"/>
    </source>
</evidence>
<evidence type="ECO:0000256" key="6">
    <source>
        <dbReference type="ARBA" id="ARBA00020068"/>
    </source>
</evidence>
<dbReference type="GO" id="GO:0046872">
    <property type="term" value="F:metal ion binding"/>
    <property type="evidence" value="ECO:0007669"/>
    <property type="project" value="UniProtKB-KW"/>
</dbReference>
<evidence type="ECO:0000256" key="9">
    <source>
        <dbReference type="ARBA" id="ARBA00022741"/>
    </source>
</evidence>
<keyword evidence="11" id="KW-0067">ATP-binding</keyword>
<keyword evidence="16" id="KW-1185">Reference proteome</keyword>
<dbReference type="Proteomes" id="UP000318331">
    <property type="component" value="Unassembled WGS sequence"/>
</dbReference>
<organism evidence="15 16">
    <name type="scientific">Klugiella xanthotipulae</name>
    <dbReference type="NCBI Taxonomy" id="244735"/>
    <lineage>
        <taxon>Bacteria</taxon>
        <taxon>Bacillati</taxon>
        <taxon>Actinomycetota</taxon>
        <taxon>Actinomycetes</taxon>
        <taxon>Micrococcales</taxon>
        <taxon>Microbacteriaceae</taxon>
        <taxon>Klugiella</taxon>
    </lineage>
</organism>
<evidence type="ECO:0000256" key="3">
    <source>
        <dbReference type="ARBA" id="ARBA00007723"/>
    </source>
</evidence>
<evidence type="ECO:0000256" key="13">
    <source>
        <dbReference type="ARBA" id="ARBA00048350"/>
    </source>
</evidence>
<evidence type="ECO:0000313" key="15">
    <source>
        <dbReference type="EMBL" id="TQM61409.1"/>
    </source>
</evidence>
<keyword evidence="8" id="KW-0479">Metal-binding</keyword>
<dbReference type="InterPro" id="IPR014729">
    <property type="entry name" value="Rossmann-like_a/b/a_fold"/>
</dbReference>
<evidence type="ECO:0000313" key="16">
    <source>
        <dbReference type="Proteomes" id="UP000318331"/>
    </source>
</evidence>
<comment type="caution">
    <text evidence="15">The sequence shown here is derived from an EMBL/GenBank/DDBJ whole genome shotgun (WGS) entry which is preliminary data.</text>
</comment>
<comment type="catalytic activity">
    <reaction evidence="13">
        <text>1D-myo-inositol 2-amino-2-deoxy-alpha-D-glucopyranoside + L-cysteine + ATP = 1D-myo-inositol 2-(L-cysteinylamino)-2-deoxy-alpha-D-glucopyranoside + AMP + diphosphate + H(+)</text>
        <dbReference type="Rhea" id="RHEA:26176"/>
        <dbReference type="ChEBI" id="CHEBI:15378"/>
        <dbReference type="ChEBI" id="CHEBI:30616"/>
        <dbReference type="ChEBI" id="CHEBI:33019"/>
        <dbReference type="ChEBI" id="CHEBI:35235"/>
        <dbReference type="ChEBI" id="CHEBI:58886"/>
        <dbReference type="ChEBI" id="CHEBI:58887"/>
        <dbReference type="ChEBI" id="CHEBI:456215"/>
        <dbReference type="EC" id="6.3.1.13"/>
    </reaction>
</comment>
<dbReference type="InterPro" id="IPR032678">
    <property type="entry name" value="tRNA-synt_1_cat_dom"/>
</dbReference>
<keyword evidence="7 15" id="KW-0436">Ligase</keyword>
<dbReference type="GO" id="GO:0004817">
    <property type="term" value="F:cysteine-tRNA ligase activity"/>
    <property type="evidence" value="ECO:0007669"/>
    <property type="project" value="TreeGrafter"/>
</dbReference>
<dbReference type="EMBL" id="VFPN01000003">
    <property type="protein sequence ID" value="TQM61409.1"/>
    <property type="molecule type" value="Genomic_DNA"/>
</dbReference>
<feature type="domain" description="tRNA synthetases class I catalytic" evidence="14">
    <location>
        <begin position="39"/>
        <end position="342"/>
    </location>
</feature>
<dbReference type="GO" id="GO:0006423">
    <property type="term" value="P:cysteinyl-tRNA aminoacylation"/>
    <property type="evidence" value="ECO:0007669"/>
    <property type="project" value="TreeGrafter"/>
</dbReference>
<dbReference type="AlphaFoldDB" id="A0A543HT24"/>
<dbReference type="GO" id="GO:0010125">
    <property type="term" value="P:mycothiol biosynthetic process"/>
    <property type="evidence" value="ECO:0007669"/>
    <property type="project" value="InterPro"/>
</dbReference>
<evidence type="ECO:0000256" key="12">
    <source>
        <dbReference type="ARBA" id="ARBA00033376"/>
    </source>
</evidence>
<dbReference type="Pfam" id="PF01406">
    <property type="entry name" value="tRNA-synt_1e"/>
    <property type="match status" value="1"/>
</dbReference>
<dbReference type="RefSeq" id="WP_141918523.1">
    <property type="nucleotide sequence ID" value="NZ_BAAAYS010000006.1"/>
</dbReference>
<comment type="cofactor">
    <cofactor evidence="1">
        <name>Zn(2+)</name>
        <dbReference type="ChEBI" id="CHEBI:29105"/>
    </cofactor>
</comment>
<evidence type="ECO:0000256" key="4">
    <source>
        <dbReference type="ARBA" id="ARBA00011245"/>
    </source>
</evidence>
<dbReference type="PANTHER" id="PTHR10890:SF3">
    <property type="entry name" value="CYSTEINE--TRNA LIGASE, CYTOPLASMIC"/>
    <property type="match status" value="1"/>
</dbReference>
<dbReference type="GO" id="GO:0005829">
    <property type="term" value="C:cytosol"/>
    <property type="evidence" value="ECO:0007669"/>
    <property type="project" value="TreeGrafter"/>
</dbReference>
<name>A0A543HT24_9MICO</name>
<comment type="similarity">
    <text evidence="3">Belongs to the class-I aminoacyl-tRNA synthetase family. MshC subfamily.</text>
</comment>
<evidence type="ECO:0000256" key="2">
    <source>
        <dbReference type="ARBA" id="ARBA00003679"/>
    </source>
</evidence>
<dbReference type="InterPro" id="IPR017812">
    <property type="entry name" value="Mycothiol_ligase_MshC"/>
</dbReference>
<proteinExistence type="inferred from homology"/>
<dbReference type="InterPro" id="IPR024909">
    <property type="entry name" value="Cys-tRNA/MSH_ligase"/>
</dbReference>
<dbReference type="OrthoDB" id="9815130at2"/>
<evidence type="ECO:0000256" key="5">
    <source>
        <dbReference type="ARBA" id="ARBA00012088"/>
    </source>
</evidence>
<protein>
    <recommendedName>
        <fullName evidence="6">L-cysteine:1D-myo-inositol 2-amino-2-deoxy-alpha-D-glucopyranoside ligase</fullName>
        <ecNumber evidence="5">6.3.1.13</ecNumber>
    </recommendedName>
    <alternativeName>
        <fullName evidence="12">Mycothiol ligase</fullName>
    </alternativeName>
</protein>
<dbReference type="GO" id="GO:0035446">
    <property type="term" value="F:cysteine-glucosaminylinositol ligase activity"/>
    <property type="evidence" value="ECO:0007669"/>
    <property type="project" value="UniProtKB-EC"/>
</dbReference>
<dbReference type="GO" id="GO:0005524">
    <property type="term" value="F:ATP binding"/>
    <property type="evidence" value="ECO:0007669"/>
    <property type="project" value="UniProtKB-KW"/>
</dbReference>
<dbReference type="SUPFAM" id="SSF52374">
    <property type="entry name" value="Nucleotidylyl transferase"/>
    <property type="match status" value="1"/>
</dbReference>
<accession>A0A543HT24</accession>
<keyword evidence="10" id="KW-0862">Zinc</keyword>
<gene>
    <name evidence="15" type="ORF">FB466_2362</name>
</gene>
<comment type="function">
    <text evidence="2">Catalyzes the ATP-dependent condensation of GlcN-Ins and L-cysteine to form L-Cys-GlcN-Ins.</text>
</comment>
<sequence>MKSWTAPPVPSLPGRGVIPRLFDTSSQTLVEATPTDGIASVYVCGITPYDATHIGHAATYLTYDLLQRVWRDAGVETRYAQNITDVDDPLLERATATGADWRDLAAEQISLFRTDMAALGVIPPEYFIGVTESINRIALGVADLLSAGLAYRVPTHGSEGDIYFDTDAAGRKTPWQVGSTTPYEFVQLAEFSRERGGDPDRAGKRNPLDPLLWRTQRDNEPSWESPVGAGRPGWHIECTVIAVDALGSNITVQGGGSDLIFPHHDFSAGHAIALHHKPLARIFNHAGLVAYEGEKMSKSRGNLVFVSALRSAGIDPAIIRLAIAAHHYRTAWEWTDATLTSAADRWATWRASFVDQPSPQKEGAMSSLEVLAQVRKALAHDLNTPVALATIDQAAHTGVDDPALLEAAILSLLGISLVPAAAATRLAVSAESAV</sequence>
<dbReference type="Gene3D" id="3.40.50.620">
    <property type="entry name" value="HUPs"/>
    <property type="match status" value="1"/>
</dbReference>
<evidence type="ECO:0000256" key="11">
    <source>
        <dbReference type="ARBA" id="ARBA00022840"/>
    </source>
</evidence>
<dbReference type="PANTHER" id="PTHR10890">
    <property type="entry name" value="CYSTEINYL-TRNA SYNTHETASE"/>
    <property type="match status" value="1"/>
</dbReference>
<evidence type="ECO:0000256" key="10">
    <source>
        <dbReference type="ARBA" id="ARBA00022833"/>
    </source>
</evidence>
<evidence type="ECO:0000259" key="14">
    <source>
        <dbReference type="Pfam" id="PF01406"/>
    </source>
</evidence>
<keyword evidence="9" id="KW-0547">Nucleotide-binding</keyword>
<comment type="subunit">
    <text evidence="4">Monomer.</text>
</comment>